<dbReference type="GO" id="GO:0005737">
    <property type="term" value="C:cytoplasm"/>
    <property type="evidence" value="ECO:0007669"/>
    <property type="project" value="UniProtKB-SubCell"/>
</dbReference>
<evidence type="ECO:0000256" key="4">
    <source>
        <dbReference type="ARBA" id="ARBA00058118"/>
    </source>
</evidence>
<evidence type="ECO:0000256" key="8">
    <source>
        <dbReference type="RuleBase" id="RU003903"/>
    </source>
</evidence>
<dbReference type="InterPro" id="IPR036291">
    <property type="entry name" value="NAD(P)-bd_dom_sf"/>
</dbReference>
<dbReference type="GO" id="GO:0055129">
    <property type="term" value="P:L-proline biosynthetic process"/>
    <property type="evidence" value="ECO:0007669"/>
    <property type="project" value="UniProtKB-UniRule"/>
</dbReference>
<dbReference type="RefSeq" id="WP_129887311.1">
    <property type="nucleotide sequence ID" value="NZ_CP035758.1"/>
</dbReference>
<dbReference type="EC" id="1.5.1.2" evidence="5 6"/>
<evidence type="ECO:0000313" key="12">
    <source>
        <dbReference type="Proteomes" id="UP000290365"/>
    </source>
</evidence>
<evidence type="ECO:0000256" key="6">
    <source>
        <dbReference type="NCBIfam" id="TIGR00112"/>
    </source>
</evidence>
<reference evidence="11 12" key="1">
    <citation type="submission" date="2019-01" db="EMBL/GenBank/DDBJ databases">
        <title>Ktedonosporobacter rubrisoli SCAWS-G2.</title>
        <authorList>
            <person name="Huang Y."/>
            <person name="Yan B."/>
        </authorList>
    </citation>
    <scope>NUCLEOTIDE SEQUENCE [LARGE SCALE GENOMIC DNA]</scope>
    <source>
        <strain evidence="11 12">SCAWS-G2</strain>
    </source>
</reference>
<comment type="function">
    <text evidence="4 5">Catalyzes the reduction of 1-pyrroline-5-carboxylate (PCA) to L-proline.</text>
</comment>
<comment type="catalytic activity">
    <reaction evidence="5 8">
        <text>L-proline + NADP(+) = (S)-1-pyrroline-5-carboxylate + NADPH + 2 H(+)</text>
        <dbReference type="Rhea" id="RHEA:14109"/>
        <dbReference type="ChEBI" id="CHEBI:15378"/>
        <dbReference type="ChEBI" id="CHEBI:17388"/>
        <dbReference type="ChEBI" id="CHEBI:57783"/>
        <dbReference type="ChEBI" id="CHEBI:58349"/>
        <dbReference type="ChEBI" id="CHEBI:60039"/>
        <dbReference type="EC" id="1.5.1.2"/>
    </reaction>
</comment>
<dbReference type="AlphaFoldDB" id="A0A4P6JMW2"/>
<dbReference type="OrthoDB" id="9805754at2"/>
<dbReference type="SUPFAM" id="SSF48179">
    <property type="entry name" value="6-phosphogluconate dehydrogenase C-terminal domain-like"/>
    <property type="match status" value="1"/>
</dbReference>
<keyword evidence="3 5" id="KW-0560">Oxidoreductase</keyword>
<feature type="binding site" evidence="7">
    <location>
        <begin position="75"/>
        <end position="78"/>
    </location>
    <ligand>
        <name>NADP(+)</name>
        <dbReference type="ChEBI" id="CHEBI:58349"/>
    </ligand>
</feature>
<dbReference type="NCBIfam" id="TIGR00112">
    <property type="entry name" value="proC"/>
    <property type="match status" value="1"/>
</dbReference>
<dbReference type="SUPFAM" id="SSF51735">
    <property type="entry name" value="NAD(P)-binding Rossmann-fold domains"/>
    <property type="match status" value="1"/>
</dbReference>
<feature type="domain" description="Pyrroline-5-carboxylate reductase dimerisation" evidence="10">
    <location>
        <begin position="167"/>
        <end position="271"/>
    </location>
</feature>
<dbReference type="Proteomes" id="UP000290365">
    <property type="component" value="Chromosome"/>
</dbReference>
<feature type="binding site" evidence="7">
    <location>
        <begin position="12"/>
        <end position="17"/>
    </location>
    <ligand>
        <name>NADP(+)</name>
        <dbReference type="ChEBI" id="CHEBI:58349"/>
    </ligand>
</feature>
<dbReference type="EMBL" id="CP035758">
    <property type="protein sequence ID" value="QBD76483.1"/>
    <property type="molecule type" value="Genomic_DNA"/>
</dbReference>
<evidence type="ECO:0000259" key="10">
    <source>
        <dbReference type="Pfam" id="PF14748"/>
    </source>
</evidence>
<dbReference type="InterPro" id="IPR053790">
    <property type="entry name" value="P5CR-like_CS"/>
</dbReference>
<evidence type="ECO:0000259" key="9">
    <source>
        <dbReference type="Pfam" id="PF03807"/>
    </source>
</evidence>
<dbReference type="Gene3D" id="1.10.3730.10">
    <property type="entry name" value="ProC C-terminal domain-like"/>
    <property type="match status" value="1"/>
</dbReference>
<dbReference type="PANTHER" id="PTHR11645:SF49">
    <property type="entry name" value="PYRROLINE-5-CARBOXYLATE REDUCTASE 1"/>
    <property type="match status" value="1"/>
</dbReference>
<gene>
    <name evidence="5 11" type="primary">proC</name>
    <name evidence="11" type="ORF">EPA93_10865</name>
</gene>
<keyword evidence="12" id="KW-1185">Reference proteome</keyword>
<organism evidence="11 12">
    <name type="scientific">Ktedonosporobacter rubrisoli</name>
    <dbReference type="NCBI Taxonomy" id="2509675"/>
    <lineage>
        <taxon>Bacteria</taxon>
        <taxon>Bacillati</taxon>
        <taxon>Chloroflexota</taxon>
        <taxon>Ktedonobacteria</taxon>
        <taxon>Ktedonobacterales</taxon>
        <taxon>Ktedonosporobacteraceae</taxon>
        <taxon>Ktedonosporobacter</taxon>
    </lineage>
</organism>
<dbReference type="PIRSF" id="PIRSF000193">
    <property type="entry name" value="Pyrrol-5-carb_rd"/>
    <property type="match status" value="1"/>
</dbReference>
<dbReference type="Pfam" id="PF14748">
    <property type="entry name" value="P5CR_dimer"/>
    <property type="match status" value="1"/>
</dbReference>
<dbReference type="PROSITE" id="PS00521">
    <property type="entry name" value="P5CR"/>
    <property type="match status" value="1"/>
</dbReference>
<comment type="subcellular location">
    <subcellularLocation>
        <location evidence="5">Cytoplasm</location>
    </subcellularLocation>
</comment>
<dbReference type="KEGG" id="kbs:EPA93_10865"/>
<evidence type="ECO:0000256" key="3">
    <source>
        <dbReference type="ARBA" id="ARBA00023002"/>
    </source>
</evidence>
<evidence type="ECO:0000256" key="1">
    <source>
        <dbReference type="ARBA" id="ARBA00005525"/>
    </source>
</evidence>
<keyword evidence="5" id="KW-0963">Cytoplasm</keyword>
<evidence type="ECO:0000256" key="7">
    <source>
        <dbReference type="PIRSR" id="PIRSR000193-1"/>
    </source>
</evidence>
<dbReference type="InterPro" id="IPR029036">
    <property type="entry name" value="P5CR_dimer"/>
</dbReference>
<protein>
    <recommendedName>
        <fullName evidence="5 6">Pyrroline-5-carboxylate reductase</fullName>
        <shortName evidence="5">P5C reductase</shortName>
        <shortName evidence="5">P5CR</shortName>
        <ecNumber evidence="5 6">1.5.1.2</ecNumber>
    </recommendedName>
    <alternativeName>
        <fullName evidence="5">PCA reductase</fullName>
    </alternativeName>
</protein>
<comment type="catalytic activity">
    <reaction evidence="5">
        <text>L-proline + NAD(+) = (S)-1-pyrroline-5-carboxylate + NADH + 2 H(+)</text>
        <dbReference type="Rhea" id="RHEA:14105"/>
        <dbReference type="ChEBI" id="CHEBI:15378"/>
        <dbReference type="ChEBI" id="CHEBI:17388"/>
        <dbReference type="ChEBI" id="CHEBI:57540"/>
        <dbReference type="ChEBI" id="CHEBI:57945"/>
        <dbReference type="ChEBI" id="CHEBI:60039"/>
        <dbReference type="EC" id="1.5.1.2"/>
    </reaction>
</comment>
<proteinExistence type="inferred from homology"/>
<dbReference type="FunFam" id="1.10.3730.10:FF:000001">
    <property type="entry name" value="Pyrroline-5-carboxylate reductase"/>
    <property type="match status" value="1"/>
</dbReference>
<keyword evidence="5 8" id="KW-0028">Amino-acid biosynthesis</keyword>
<feature type="domain" description="Pyrroline-5-carboxylate reductase catalytic N-terminal" evidence="9">
    <location>
        <begin position="9"/>
        <end position="104"/>
    </location>
</feature>
<dbReference type="Pfam" id="PF03807">
    <property type="entry name" value="F420_oxidored"/>
    <property type="match status" value="1"/>
</dbReference>
<dbReference type="InterPro" id="IPR000304">
    <property type="entry name" value="Pyrroline-COOH_reductase"/>
</dbReference>
<sequence length="293" mass="31140">MKQISESRVLFLGAGAMSESMIKGLLEARLIPAAQIIVCNRRNTARLQDLQQRYAVQVIQDKRTACREADMIVLAVKPFDVVAALQEIAPYLSAQQLIISVAAGISTAAIEACCAKSIPVIRAMPNTSSSVQASATALCAGRQATAEHLDLAQDLFAAIGISVLVEEEQMNAVTGLSGTGPAYFYYVTEALLAAGQACGLSAETSRVLLVQTLYGAARMLQETGKDPEELRLQVTSPNGTTMAGIAVLDQGDTRLLLKRAVQAATSRALEMGQQIENAFAQLQASGRSRNVIQ</sequence>
<evidence type="ECO:0000256" key="2">
    <source>
        <dbReference type="ARBA" id="ARBA00022857"/>
    </source>
</evidence>
<dbReference type="HAMAP" id="MF_01925">
    <property type="entry name" value="P5C_reductase"/>
    <property type="match status" value="1"/>
</dbReference>
<dbReference type="UniPathway" id="UPA00098">
    <property type="reaction ID" value="UER00361"/>
</dbReference>
<dbReference type="Gene3D" id="3.40.50.720">
    <property type="entry name" value="NAD(P)-binding Rossmann-like Domain"/>
    <property type="match status" value="1"/>
</dbReference>
<evidence type="ECO:0000313" key="11">
    <source>
        <dbReference type="EMBL" id="QBD76483.1"/>
    </source>
</evidence>
<accession>A0A4P6JMW2</accession>
<name>A0A4P6JMW2_KTERU</name>
<comment type="similarity">
    <text evidence="1 5 8">Belongs to the pyrroline-5-carboxylate reductase family.</text>
</comment>
<comment type="pathway">
    <text evidence="5 8">Amino-acid biosynthesis; L-proline biosynthesis; L-proline from L-glutamate 5-semialdehyde: step 1/1.</text>
</comment>
<keyword evidence="2 5" id="KW-0521">NADP</keyword>
<evidence type="ECO:0000256" key="5">
    <source>
        <dbReference type="HAMAP-Rule" id="MF_01925"/>
    </source>
</evidence>
<dbReference type="GO" id="GO:0004735">
    <property type="term" value="F:pyrroline-5-carboxylate reductase activity"/>
    <property type="evidence" value="ECO:0007669"/>
    <property type="project" value="UniProtKB-UniRule"/>
</dbReference>
<dbReference type="InterPro" id="IPR008927">
    <property type="entry name" value="6-PGluconate_DH-like_C_sf"/>
</dbReference>
<dbReference type="PANTHER" id="PTHR11645">
    <property type="entry name" value="PYRROLINE-5-CARBOXYLATE REDUCTASE"/>
    <property type="match status" value="1"/>
</dbReference>
<dbReference type="InterPro" id="IPR028939">
    <property type="entry name" value="P5C_Rdtase_cat_N"/>
</dbReference>
<keyword evidence="5 8" id="KW-0641">Proline biosynthesis</keyword>